<evidence type="ECO:0000259" key="5">
    <source>
        <dbReference type="PROSITE" id="PS01208"/>
    </source>
</evidence>
<dbReference type="PANTHER" id="PTHR46698">
    <property type="entry name" value="CROSSVEINLESS 2"/>
    <property type="match status" value="1"/>
</dbReference>
<protein>
    <recommendedName>
        <fullName evidence="5">VWFC domain-containing protein</fullName>
    </recommendedName>
</protein>
<dbReference type="InterPro" id="IPR001007">
    <property type="entry name" value="VWF_dom"/>
</dbReference>
<dbReference type="OrthoDB" id="364779at2759"/>
<feature type="region of interest" description="Disordered" evidence="4">
    <location>
        <begin position="780"/>
        <end position="805"/>
    </location>
</feature>
<keyword evidence="3" id="KW-0732">Signal</keyword>
<evidence type="ECO:0000313" key="6">
    <source>
        <dbReference type="EMBL" id="OAD53732.1"/>
    </source>
</evidence>
<dbReference type="PANTHER" id="PTHR46698:SF3">
    <property type="entry name" value="TENECTIN ISOFORM 1-RELATED"/>
    <property type="match status" value="1"/>
</dbReference>
<evidence type="ECO:0000256" key="1">
    <source>
        <dbReference type="ARBA" id="ARBA00004613"/>
    </source>
</evidence>
<dbReference type="GO" id="GO:0005576">
    <property type="term" value="C:extracellular region"/>
    <property type="evidence" value="ECO:0007669"/>
    <property type="project" value="UniProtKB-SubCell"/>
</dbReference>
<organism evidence="6 7">
    <name type="scientific">Eufriesea mexicana</name>
    <dbReference type="NCBI Taxonomy" id="516756"/>
    <lineage>
        <taxon>Eukaryota</taxon>
        <taxon>Metazoa</taxon>
        <taxon>Ecdysozoa</taxon>
        <taxon>Arthropoda</taxon>
        <taxon>Hexapoda</taxon>
        <taxon>Insecta</taxon>
        <taxon>Pterygota</taxon>
        <taxon>Neoptera</taxon>
        <taxon>Endopterygota</taxon>
        <taxon>Hymenoptera</taxon>
        <taxon>Apocrita</taxon>
        <taxon>Aculeata</taxon>
        <taxon>Apoidea</taxon>
        <taxon>Anthophila</taxon>
        <taxon>Apidae</taxon>
        <taxon>Eufriesea</taxon>
    </lineage>
</organism>
<sequence length="1392" mass="153072">MTTGRNELWQPECKCHYSSVCANGATNGEAAWNEKGGEKGEEKRAQEAWKSRRECCSGRSAISWCPTDTRPFEGDDGSLTEFSEVRCTRVVQLKIPGYIRRLDFTAADRPECLDFSGFQDLLAFVVPVSRDRPLRALKRLRLILAKPGVTVVCFDECFYRAKGSERSVESVAGCRYEGRRYQEGTSVVTSEPCLQCRCSEGALRCRLRVCPRLPNPPPAGCRVRSPGENVCCAELVCGETRDAVSMLRRSNAHVEEDEKTEDQQNPRFEGNYRETIGRLALNLVGFNLGKQLLPIPIVSSLGISFFRKGILFLDYRDPNILTSTNSNSESLDIGCLHEGVRYGPGSAMMGSRRCEYCYCISGARRCIRPKCLLPLPGCTPLYAPHSCCPVAYNCTLMTPGRHPHGENPGYQTSRLKAIDQPHAWKGVNGELTEFRFAGCRVGSRVYEEGEMVRDIEWKAACDNCFCAMGAVRCVPLACAPPLQGCSPIVREGHCCPSTYNCNPLVPSSIGVVIEIGTREFMVEVGIGRMRRWGTKSMVCYEEDIGVEPAVDQITNPPVEGRGHRVVEERIDSSTKELEEESSIATDSTSWPSTFETDIMDNEILETVDYVKSSPEIPTTTAGTVEEVILVSMENLVERAPLVFRFFERMSIADSSNRYPCEYSKMKKLKILQNFRSTASVDSTTLESTLSIMDDDLGNDSSTISSTNSVGESTTISLIEDLSTADDTTTTSTTTESTTLLPEATGNDTVTELQEVEKMRDVTVRNKNTTSTTSVELEQDFEHANSTAEPAETTESMGKGSVTRPSSTVLMPDDILVMNVTVKTNVSVGHIQGVTINPIRSIPPDVEAILNITHREKGEDYDYDYSEPTLPPSLPNVRIIPFVAADALVKDKTVPSPVTGYPSGSVVVPPELRPTDTSGFYDIATQENRFSPPVETEGGFVPREPPYFDAPYHSTDLNLEIGTGVTVVPATITNPHRKSDASNCLFENMEYRHGEILPSSSICVICMCYYGEVVCSSEKCPPLKIGCRRINTEETCCGKIVCVEAEESPTVVLDRADATAPSLHQPIVSPDPFRDVIKTEPAPDLPSLIEDMIPYLVEHGITTPRPSTTSTLKPLQTQGANHQHSSNFDFVDKLVLLRPPYRPEEDPDRQIPKNKYNVAQEGHLQEGIASSYNSKESEQSLDHVSEPVPHRIGPLMVDHTTKKQEDRFVPSTNATNPISAKLDTSKINDTDISSGSKVPDQSIEINDSKLHSTTGGPVSKPNPDLEDPIFSLDSVLDLLFSSDTINDPGNKATKAPEPSTTSRSTTDTNHESENENVSSKTSPKTLDPVTEAAPPSKVLENEIPMSVASLLKLAGCNIYGRMYRVGRIITELSGPCLECRCTEIGVQCKQLKC</sequence>
<dbReference type="PROSITE" id="PS01208">
    <property type="entry name" value="VWFC_1"/>
    <property type="match status" value="1"/>
</dbReference>
<keyword evidence="7" id="KW-1185">Reference proteome</keyword>
<dbReference type="EMBL" id="KQ766110">
    <property type="protein sequence ID" value="OAD53732.1"/>
    <property type="molecule type" value="Genomic_DNA"/>
</dbReference>
<accession>A0A310SJX8</accession>
<feature type="domain" description="VWFC" evidence="5">
    <location>
        <begin position="193"/>
        <end position="237"/>
    </location>
</feature>
<feature type="region of interest" description="Disordered" evidence="4">
    <location>
        <begin position="1282"/>
        <end position="1336"/>
    </location>
</feature>
<reference evidence="6 7" key="1">
    <citation type="submission" date="2015-07" db="EMBL/GenBank/DDBJ databases">
        <title>The genome of Eufriesea mexicana.</title>
        <authorList>
            <person name="Pan H."/>
            <person name="Kapheim K."/>
        </authorList>
    </citation>
    <scope>NUCLEOTIDE SEQUENCE [LARGE SCALE GENOMIC DNA]</scope>
    <source>
        <strain evidence="6">0111107269</strain>
        <tissue evidence="6">Whole body</tissue>
    </source>
</reference>
<proteinExistence type="predicted"/>
<feature type="compositionally biased region" description="Polar residues" evidence="4">
    <location>
        <begin position="1314"/>
        <end position="1323"/>
    </location>
</feature>
<dbReference type="SUPFAM" id="SSF57603">
    <property type="entry name" value="FnI-like domain"/>
    <property type="match status" value="4"/>
</dbReference>
<feature type="compositionally biased region" description="Polar residues" evidence="4">
    <location>
        <begin position="783"/>
        <end position="795"/>
    </location>
</feature>
<dbReference type="SMART" id="SM00214">
    <property type="entry name" value="VWC"/>
    <property type="match status" value="3"/>
</dbReference>
<gene>
    <name evidence="6" type="ORF">WN48_09269</name>
</gene>
<evidence type="ECO:0000256" key="4">
    <source>
        <dbReference type="SAM" id="MobiDB-lite"/>
    </source>
</evidence>
<feature type="region of interest" description="Disordered" evidence="4">
    <location>
        <begin position="1199"/>
        <end position="1265"/>
    </location>
</feature>
<dbReference type="Proteomes" id="UP000250275">
    <property type="component" value="Unassembled WGS sequence"/>
</dbReference>
<name>A0A310SJX8_9HYME</name>
<dbReference type="Gene3D" id="2.10.70.10">
    <property type="entry name" value="Complement Module, domain 1"/>
    <property type="match status" value="2"/>
</dbReference>
<comment type="subcellular location">
    <subcellularLocation>
        <location evidence="1">Secreted</location>
    </subcellularLocation>
</comment>
<evidence type="ECO:0000313" key="7">
    <source>
        <dbReference type="Proteomes" id="UP000250275"/>
    </source>
</evidence>
<evidence type="ECO:0000256" key="2">
    <source>
        <dbReference type="ARBA" id="ARBA00022525"/>
    </source>
</evidence>
<evidence type="ECO:0000256" key="3">
    <source>
        <dbReference type="ARBA" id="ARBA00022729"/>
    </source>
</evidence>
<keyword evidence="2" id="KW-0964">Secreted</keyword>
<dbReference type="InterPro" id="IPR052424">
    <property type="entry name" value="Kielin_Chordin-BMP_Reg"/>
</dbReference>
<feature type="compositionally biased region" description="Polar residues" evidence="4">
    <location>
        <begin position="1297"/>
        <end position="1306"/>
    </location>
</feature>